<evidence type="ECO:0000313" key="2">
    <source>
        <dbReference type="Proteomes" id="UP000317046"/>
    </source>
</evidence>
<organism evidence="1 2">
    <name type="scientific">Cellulomonas cellasea</name>
    <dbReference type="NCBI Taxonomy" id="43670"/>
    <lineage>
        <taxon>Bacteria</taxon>
        <taxon>Bacillati</taxon>
        <taxon>Actinomycetota</taxon>
        <taxon>Actinomycetes</taxon>
        <taxon>Micrococcales</taxon>
        <taxon>Cellulomonadaceae</taxon>
        <taxon>Cellulomonas</taxon>
    </lineage>
</organism>
<reference evidence="1" key="1">
    <citation type="submission" date="2019-06" db="EMBL/GenBank/DDBJ databases">
        <title>Whole genome shotgun sequence of Cellulomonas cellasea NBRC 3753.</title>
        <authorList>
            <person name="Hosoyama A."/>
            <person name="Uohara A."/>
            <person name="Ohji S."/>
            <person name="Ichikawa N."/>
        </authorList>
    </citation>
    <scope>NUCLEOTIDE SEQUENCE [LARGE SCALE GENOMIC DNA]</scope>
    <source>
        <strain evidence="1">NBRC 3753</strain>
    </source>
</reference>
<protein>
    <submittedName>
        <fullName evidence="1">Uncharacterized protein</fullName>
    </submittedName>
</protein>
<keyword evidence="2" id="KW-1185">Reference proteome</keyword>
<sequence>MAMLTMTGPSRAMNRASCANAKPTMNGARTGSVGGACSDVGTGLSWPGIPDVTTDADSPGLSGVGGLRGWRGVPLLMSAPAGDGGKTG</sequence>
<gene>
    <name evidence="1" type="ORF">CCE01nite_39690</name>
</gene>
<accession>A0A4Y3L4F7</accession>
<dbReference type="AlphaFoldDB" id="A0A4Y3L4F7"/>
<dbReference type="EMBL" id="BJLR01000041">
    <property type="protein sequence ID" value="GEA90020.1"/>
    <property type="molecule type" value="Genomic_DNA"/>
</dbReference>
<proteinExistence type="predicted"/>
<comment type="caution">
    <text evidence="1">The sequence shown here is derived from an EMBL/GenBank/DDBJ whole genome shotgun (WGS) entry which is preliminary data.</text>
</comment>
<evidence type="ECO:0000313" key="1">
    <source>
        <dbReference type="EMBL" id="GEA90020.1"/>
    </source>
</evidence>
<dbReference type="Proteomes" id="UP000317046">
    <property type="component" value="Unassembled WGS sequence"/>
</dbReference>
<name>A0A4Y3L4F7_9CELL</name>